<dbReference type="RefSeq" id="XP_015266517.1">
    <property type="nucleotide sequence ID" value="XM_015411031.1"/>
</dbReference>
<reference evidence="3" key="1">
    <citation type="submission" date="2025-08" db="UniProtKB">
        <authorList>
            <consortium name="RefSeq"/>
        </authorList>
    </citation>
    <scope>IDENTIFICATION</scope>
</reference>
<evidence type="ECO:0000256" key="1">
    <source>
        <dbReference type="SAM" id="MobiDB-lite"/>
    </source>
</evidence>
<dbReference type="Proteomes" id="UP000694871">
    <property type="component" value="Unplaced"/>
</dbReference>
<sequence length="295" mass="31585">MTNSPEVDIRFEMSFSNIKPPSKKRTNQSFQETTLSNNQIHLTNTNTYMQWGGGRKKDEALRERTFKQPAGKAPEVAKEVPAGHVNTTPLEKKVVIKSEAASLDLPVITKVETLSPESGRALQDSPRSVASTPSASTEGSLPGDPHHPGAPNGLSGFSVENIMTLRTSPPGGEQLSPAGRTPALGGPLGGYAQAQPPPSLYSQADGQAAAVAASWYLNTPSELSPHLPGHAFGSQQQGFPNMRDMFSSHRLGLETAVPLSDPQVSTNASCQIPYWSAPSIYRHCATPYSYDCAKY</sequence>
<proteinExistence type="predicted"/>
<feature type="compositionally biased region" description="Polar residues" evidence="1">
    <location>
        <begin position="125"/>
        <end position="139"/>
    </location>
</feature>
<protein>
    <submittedName>
        <fullName evidence="3">Forkhead box protein C2-like</fullName>
    </submittedName>
</protein>
<gene>
    <name evidence="3" type="primary">LOC107110272</name>
</gene>
<dbReference type="GeneID" id="107110272"/>
<feature type="region of interest" description="Disordered" evidence="1">
    <location>
        <begin position="116"/>
        <end position="203"/>
    </location>
</feature>
<organism evidence="2 3">
    <name type="scientific">Gekko japonicus</name>
    <name type="common">Schlegel's Japanese gecko</name>
    <dbReference type="NCBI Taxonomy" id="146911"/>
    <lineage>
        <taxon>Eukaryota</taxon>
        <taxon>Metazoa</taxon>
        <taxon>Chordata</taxon>
        <taxon>Craniata</taxon>
        <taxon>Vertebrata</taxon>
        <taxon>Euteleostomi</taxon>
        <taxon>Lepidosauria</taxon>
        <taxon>Squamata</taxon>
        <taxon>Bifurcata</taxon>
        <taxon>Gekkota</taxon>
        <taxon>Gekkonidae</taxon>
        <taxon>Gekkoninae</taxon>
        <taxon>Gekko</taxon>
    </lineage>
</organism>
<name>A0ABM1JYI0_GEKJA</name>
<accession>A0ABM1JYI0</accession>
<evidence type="ECO:0000313" key="2">
    <source>
        <dbReference type="Proteomes" id="UP000694871"/>
    </source>
</evidence>
<keyword evidence="2" id="KW-1185">Reference proteome</keyword>
<evidence type="ECO:0000313" key="3">
    <source>
        <dbReference type="RefSeq" id="XP_015266517.1"/>
    </source>
</evidence>